<dbReference type="AlphaFoldDB" id="A0A397T8S1"/>
<comment type="caution">
    <text evidence="1">The sequence shown here is derived from an EMBL/GenBank/DDBJ whole genome shotgun (WGS) entry which is preliminary data.</text>
</comment>
<organism evidence="1 2">
    <name type="scientific">Glomus cerebriforme</name>
    <dbReference type="NCBI Taxonomy" id="658196"/>
    <lineage>
        <taxon>Eukaryota</taxon>
        <taxon>Fungi</taxon>
        <taxon>Fungi incertae sedis</taxon>
        <taxon>Mucoromycota</taxon>
        <taxon>Glomeromycotina</taxon>
        <taxon>Glomeromycetes</taxon>
        <taxon>Glomerales</taxon>
        <taxon>Glomeraceae</taxon>
        <taxon>Glomus</taxon>
    </lineage>
</organism>
<name>A0A397T8S1_9GLOM</name>
<proteinExistence type="predicted"/>
<dbReference type="Proteomes" id="UP000265703">
    <property type="component" value="Unassembled WGS sequence"/>
</dbReference>
<protein>
    <submittedName>
        <fullName evidence="1">Uncharacterized protein</fullName>
    </submittedName>
</protein>
<evidence type="ECO:0000313" key="1">
    <source>
        <dbReference type="EMBL" id="RIA94282.1"/>
    </source>
</evidence>
<sequence>MDEKKDKILARAVDLYDEKIASCLENHSETEIPSFWTKTMNPAEFLTIIQCYECWMDGLRMF</sequence>
<dbReference type="EMBL" id="QKYT01000085">
    <property type="protein sequence ID" value="RIA94282.1"/>
    <property type="molecule type" value="Genomic_DNA"/>
</dbReference>
<keyword evidence="2" id="KW-1185">Reference proteome</keyword>
<evidence type="ECO:0000313" key="2">
    <source>
        <dbReference type="Proteomes" id="UP000265703"/>
    </source>
</evidence>
<reference evidence="1 2" key="1">
    <citation type="submission" date="2018-06" db="EMBL/GenBank/DDBJ databases">
        <title>Comparative genomics reveals the genomic features of Rhizophagus irregularis, R. cerebriforme, R. diaphanum and Gigaspora rosea, and their symbiotic lifestyle signature.</title>
        <authorList>
            <person name="Morin E."/>
            <person name="San Clemente H."/>
            <person name="Chen E.C.H."/>
            <person name="De La Providencia I."/>
            <person name="Hainaut M."/>
            <person name="Kuo A."/>
            <person name="Kohler A."/>
            <person name="Murat C."/>
            <person name="Tang N."/>
            <person name="Roy S."/>
            <person name="Loubradou J."/>
            <person name="Henrissat B."/>
            <person name="Grigoriev I.V."/>
            <person name="Corradi N."/>
            <person name="Roux C."/>
            <person name="Martin F.M."/>
        </authorList>
    </citation>
    <scope>NUCLEOTIDE SEQUENCE [LARGE SCALE GENOMIC DNA]</scope>
    <source>
        <strain evidence="1 2">DAOM 227022</strain>
    </source>
</reference>
<gene>
    <name evidence="1" type="ORF">C1645_818276</name>
</gene>
<accession>A0A397T8S1</accession>